<dbReference type="Gene3D" id="3.40.50.300">
    <property type="entry name" value="P-loop containing nucleotide triphosphate hydrolases"/>
    <property type="match status" value="1"/>
</dbReference>
<comment type="caution">
    <text evidence="8">The sequence shown here is derived from an EMBL/GenBank/DDBJ whole genome shotgun (WGS) entry which is preliminary data.</text>
</comment>
<evidence type="ECO:0000256" key="2">
    <source>
        <dbReference type="ARBA" id="ARBA00022727"/>
    </source>
</evidence>
<feature type="binding site" evidence="5">
    <location>
        <begin position="17"/>
        <end position="22"/>
    </location>
    <ligand>
        <name>ATP</name>
        <dbReference type="ChEBI" id="CHEBI:30616"/>
    </ligand>
</feature>
<evidence type="ECO:0000256" key="1">
    <source>
        <dbReference type="ARBA" id="ARBA00022679"/>
    </source>
</evidence>
<keyword evidence="3 5" id="KW-0547">Nucleotide-binding</keyword>
<name>A0A1G2EHH3_9BACT</name>
<comment type="similarity">
    <text evidence="5 6">Belongs to the adenylate kinase family.</text>
</comment>
<dbReference type="Proteomes" id="UP000176216">
    <property type="component" value="Unassembled WGS sequence"/>
</dbReference>
<dbReference type="AlphaFoldDB" id="A0A1G2EHH3"/>
<dbReference type="PANTHER" id="PTHR23359">
    <property type="entry name" value="NUCLEOTIDE KINASE"/>
    <property type="match status" value="1"/>
</dbReference>
<feature type="binding site" evidence="5">
    <location>
        <position position="138"/>
    </location>
    <ligand>
        <name>ATP</name>
        <dbReference type="ChEBI" id="CHEBI:30616"/>
    </ligand>
</feature>
<comment type="pathway">
    <text evidence="5">Purine metabolism; AMP biosynthesis via salvage pathway; AMP from ADP: step 1/1.</text>
</comment>
<keyword evidence="4 5" id="KW-0418">Kinase</keyword>
<dbReference type="GO" id="GO:0005737">
    <property type="term" value="C:cytoplasm"/>
    <property type="evidence" value="ECO:0007669"/>
    <property type="project" value="UniProtKB-SubCell"/>
</dbReference>
<dbReference type="InterPro" id="IPR000850">
    <property type="entry name" value="Adenylat/UMP-CMP_kin"/>
</dbReference>
<dbReference type="GO" id="GO:0044209">
    <property type="term" value="P:AMP salvage"/>
    <property type="evidence" value="ECO:0007669"/>
    <property type="project" value="UniProtKB-UniRule"/>
</dbReference>
<comment type="subunit">
    <text evidence="5 7">Monomer.</text>
</comment>
<keyword evidence="1 5" id="KW-0808">Transferase</keyword>
<feature type="binding site" evidence="5">
    <location>
        <position position="43"/>
    </location>
    <ligand>
        <name>AMP</name>
        <dbReference type="ChEBI" id="CHEBI:456215"/>
    </ligand>
</feature>
<dbReference type="Pfam" id="PF00406">
    <property type="entry name" value="ADK"/>
    <property type="match status" value="1"/>
</dbReference>
<organism evidence="8 9">
    <name type="scientific">Candidatus Nealsonbacteria bacterium RIFCSPLOWO2_02_39_8</name>
    <dbReference type="NCBI Taxonomy" id="1801674"/>
    <lineage>
        <taxon>Bacteria</taxon>
        <taxon>Candidatus Nealsoniibacteriota</taxon>
    </lineage>
</organism>
<dbReference type="PRINTS" id="PR00094">
    <property type="entry name" value="ADENYLTKNASE"/>
</dbReference>
<proteinExistence type="inferred from homology"/>
<accession>A0A1G2EHH3</accession>
<comment type="catalytic activity">
    <reaction evidence="5 7">
        <text>AMP + ATP = 2 ADP</text>
        <dbReference type="Rhea" id="RHEA:12973"/>
        <dbReference type="ChEBI" id="CHEBI:30616"/>
        <dbReference type="ChEBI" id="CHEBI:456215"/>
        <dbReference type="ChEBI" id="CHEBI:456216"/>
        <dbReference type="EC" id="2.7.4.3"/>
    </reaction>
</comment>
<evidence type="ECO:0000256" key="5">
    <source>
        <dbReference type="HAMAP-Rule" id="MF_00235"/>
    </source>
</evidence>
<feature type="region of interest" description="NMP" evidence="5">
    <location>
        <begin position="37"/>
        <end position="66"/>
    </location>
</feature>
<protein>
    <recommendedName>
        <fullName evidence="5 7">Adenylate kinase</fullName>
        <shortName evidence="5">AK</shortName>
        <ecNumber evidence="5 7">2.7.4.3</ecNumber>
    </recommendedName>
    <alternativeName>
        <fullName evidence="5">ATP-AMP transphosphorylase</fullName>
    </alternativeName>
    <alternativeName>
        <fullName evidence="5">ATP:AMP phosphotransferase</fullName>
    </alternativeName>
    <alternativeName>
        <fullName evidence="5">Adenylate monophosphate kinase</fullName>
    </alternativeName>
</protein>
<keyword evidence="5" id="KW-0963">Cytoplasm</keyword>
<evidence type="ECO:0000313" key="8">
    <source>
        <dbReference type="EMBL" id="OGZ25032.1"/>
    </source>
</evidence>
<dbReference type="InterPro" id="IPR027417">
    <property type="entry name" value="P-loop_NTPase"/>
</dbReference>
<evidence type="ECO:0000313" key="9">
    <source>
        <dbReference type="Proteomes" id="UP000176216"/>
    </source>
</evidence>
<evidence type="ECO:0000256" key="4">
    <source>
        <dbReference type="ARBA" id="ARBA00022777"/>
    </source>
</evidence>
<reference evidence="8 9" key="1">
    <citation type="journal article" date="2016" name="Nat. Commun.">
        <title>Thousands of microbial genomes shed light on interconnected biogeochemical processes in an aquifer system.</title>
        <authorList>
            <person name="Anantharaman K."/>
            <person name="Brown C.T."/>
            <person name="Hug L.A."/>
            <person name="Sharon I."/>
            <person name="Castelle C.J."/>
            <person name="Probst A.J."/>
            <person name="Thomas B.C."/>
            <person name="Singh A."/>
            <person name="Wilkins M.J."/>
            <person name="Karaoz U."/>
            <person name="Brodie E.L."/>
            <person name="Williams K.H."/>
            <person name="Hubbard S.S."/>
            <person name="Banfield J.F."/>
        </authorList>
    </citation>
    <scope>NUCLEOTIDE SEQUENCE [LARGE SCALE GENOMIC DNA]</scope>
</reference>
<dbReference type="CDD" id="cd01428">
    <property type="entry name" value="ADK"/>
    <property type="match status" value="1"/>
</dbReference>
<evidence type="ECO:0000256" key="6">
    <source>
        <dbReference type="RuleBase" id="RU003330"/>
    </source>
</evidence>
<gene>
    <name evidence="5" type="primary">adk</name>
    <name evidence="8" type="ORF">A2W71_00050</name>
</gene>
<comment type="subcellular location">
    <subcellularLocation>
        <location evidence="5 7">Cytoplasm</location>
    </subcellularLocation>
</comment>
<feature type="binding site" evidence="5">
    <location>
        <begin position="64"/>
        <end position="66"/>
    </location>
    <ligand>
        <name>AMP</name>
        <dbReference type="ChEBI" id="CHEBI:456215"/>
    </ligand>
</feature>
<feature type="binding site" evidence="5">
    <location>
        <position position="38"/>
    </location>
    <ligand>
        <name>AMP</name>
        <dbReference type="ChEBI" id="CHEBI:456215"/>
    </ligand>
</feature>
<comment type="function">
    <text evidence="5">Catalyzes the reversible transfer of the terminal phosphate group between ATP and AMP. Plays an important role in cellular energy homeostasis and in adenine nucleotide metabolism.</text>
</comment>
<comment type="domain">
    <text evidence="5">Consists of three domains, a large central CORE domain and two small peripheral domains, NMPbind and LID, which undergo movements during catalysis. The LID domain closes over the site of phosphoryl transfer upon ATP binding. Assembling and dissambling the active center during each catalytic cycle provides an effective means to prevent ATP hydrolysis.</text>
</comment>
<dbReference type="GO" id="GO:0005524">
    <property type="term" value="F:ATP binding"/>
    <property type="evidence" value="ECO:0007669"/>
    <property type="project" value="UniProtKB-UniRule"/>
</dbReference>
<evidence type="ECO:0000256" key="7">
    <source>
        <dbReference type="RuleBase" id="RU003331"/>
    </source>
</evidence>
<dbReference type="HAMAP" id="MF_00235">
    <property type="entry name" value="Adenylate_kinase_Adk"/>
    <property type="match status" value="1"/>
</dbReference>
<sequence>MKNFNEPLIIILLGKSGSGKGTQAELLGDKFGLEYIGSGDLLRVRSKKEDFIGKRIADILAKGELIPTPAILKLWLDRVEEIKNKDGFKGVVMDGNPRKILEAYLIDEALEWYGWNKNVKVISVDISDKEAIWRLTKRRVCVACKEIIPFAGKFKDIEKCPKCGGELIQRNDDTVESAKNRLAWFKKDVQPIINYYRKTGRLIRVNGEGLIEDIFKNILEAIN</sequence>
<dbReference type="SUPFAM" id="SSF52540">
    <property type="entry name" value="P-loop containing nucleoside triphosphate hydrolases"/>
    <property type="match status" value="1"/>
</dbReference>
<dbReference type="GO" id="GO:0004017">
    <property type="term" value="F:AMP kinase activity"/>
    <property type="evidence" value="ECO:0007669"/>
    <property type="project" value="UniProtKB-UniRule"/>
</dbReference>
<dbReference type="EC" id="2.7.4.3" evidence="5 7"/>
<dbReference type="UniPathway" id="UPA00588">
    <property type="reaction ID" value="UER00649"/>
</dbReference>
<keyword evidence="2 5" id="KW-0545">Nucleotide biosynthesis</keyword>
<dbReference type="EMBL" id="MHMJ01000036">
    <property type="protein sequence ID" value="OGZ25032.1"/>
    <property type="molecule type" value="Genomic_DNA"/>
</dbReference>
<feature type="binding site" evidence="5">
    <location>
        <position position="209"/>
    </location>
    <ligand>
        <name>ATP</name>
        <dbReference type="ChEBI" id="CHEBI:30616"/>
    </ligand>
</feature>
<keyword evidence="5 7" id="KW-0067">ATP-binding</keyword>
<feature type="binding site" evidence="5">
    <location>
        <position position="181"/>
    </location>
    <ligand>
        <name>AMP</name>
        <dbReference type="ChEBI" id="CHEBI:456215"/>
    </ligand>
</feature>
<comment type="caution">
    <text evidence="5">Lacks conserved residue(s) required for the propagation of feature annotation.</text>
</comment>
<evidence type="ECO:0000256" key="3">
    <source>
        <dbReference type="ARBA" id="ARBA00022741"/>
    </source>
</evidence>
<feature type="binding site" evidence="5">
    <location>
        <position position="170"/>
    </location>
    <ligand>
        <name>AMP</name>
        <dbReference type="ChEBI" id="CHEBI:456215"/>
    </ligand>
</feature>